<organism evidence="1 2">
    <name type="scientific">Synechococcus phage S-SM2</name>
    <dbReference type="NCBI Taxonomy" id="444860"/>
    <lineage>
        <taxon>Viruses</taxon>
        <taxon>Duplodnaviria</taxon>
        <taxon>Heunggongvirae</taxon>
        <taxon>Uroviricota</taxon>
        <taxon>Caudoviricetes</taxon>
        <taxon>Pantevenvirales</taxon>
        <taxon>Kyanoviridae</taxon>
        <taxon>Nilusvirus</taxon>
        <taxon>Nilusvirus ssm2</taxon>
    </lineage>
</organism>
<dbReference type="KEGG" id="vg:10326796"/>
<protein>
    <submittedName>
        <fullName evidence="1">Uncharacterized protein</fullName>
    </submittedName>
</protein>
<dbReference type="OrthoDB" id="28335at10239"/>
<sequence length="183" mass="18702">MALWGNNDNLLVQSGGTVALDYDTLIVTGTGTTFGTTGYANEGDIIHFGYRDATPGAGTTYFGAAVIVGVASTTQLTIGSTAGLTGGGIGGTTFTVNQAPKFTTWDSAFSQKTAVSGDGDVFVYGIGKTGSEAAVTTQYETGSGWVGITTYNDNEGNLRVKKEILVAMSGIATGNIPAFPDQK</sequence>
<reference evidence="1 2" key="1">
    <citation type="journal article" date="2010" name="Environ. Microbiol.">
        <title>Genomic analysis of oceanic cyanobacterial myoviruses compared with T4-like myoviruses from diverse hosts and environments.</title>
        <authorList>
            <person name="Sullivan M.B."/>
            <person name="Huang K.H."/>
            <person name="Ignacio-Espinoza J.C."/>
            <person name="Berlin A.M."/>
            <person name="Kelly L."/>
            <person name="Weigele P.R."/>
            <person name="DeFrancesco A.S."/>
            <person name="Kern S.E."/>
            <person name="Thompson L.R."/>
            <person name="Young S."/>
            <person name="Yandava C."/>
            <person name="Fu R."/>
            <person name="Krastins B."/>
            <person name="Chase M."/>
            <person name="Sarracino D."/>
            <person name="Osburne M.S."/>
            <person name="Henn M.R."/>
            <person name="Chisholm S.W."/>
        </authorList>
    </citation>
    <scope>NUCLEOTIDE SEQUENCE [LARGE SCALE GENOMIC DNA]</scope>
    <source>
        <strain evidence="1">8017-1</strain>
    </source>
</reference>
<accession>E3SJ58</accession>
<dbReference type="GeneID" id="10326796"/>
<evidence type="ECO:0000313" key="1">
    <source>
        <dbReference type="EMBL" id="ADO97506.1"/>
    </source>
</evidence>
<name>E3SJ58_9CAUD</name>
<dbReference type="RefSeq" id="YP_004322320.1">
    <property type="nucleotide sequence ID" value="NC_015279.1"/>
</dbReference>
<dbReference type="EMBL" id="GU071095">
    <property type="protein sequence ID" value="ADO97506.1"/>
    <property type="molecule type" value="Genomic_DNA"/>
</dbReference>
<keyword evidence="2" id="KW-1185">Reference proteome</keyword>
<evidence type="ECO:0000313" key="2">
    <source>
        <dbReference type="Proteomes" id="UP000006524"/>
    </source>
</evidence>
<dbReference type="Proteomes" id="UP000006524">
    <property type="component" value="Segment"/>
</dbReference>
<gene>
    <name evidence="1" type="ORF">SSM2_165</name>
</gene>
<proteinExistence type="predicted"/>